<dbReference type="GO" id="GO:0005886">
    <property type="term" value="C:plasma membrane"/>
    <property type="evidence" value="ECO:0007669"/>
    <property type="project" value="UniProtKB-SubCell"/>
</dbReference>
<protein>
    <submittedName>
        <fullName evidence="7">Uncharacterized protein</fullName>
    </submittedName>
</protein>
<evidence type="ECO:0000256" key="6">
    <source>
        <dbReference type="SAM" id="Phobius"/>
    </source>
</evidence>
<dbReference type="RefSeq" id="WP_246104067.1">
    <property type="nucleotide sequence ID" value="NZ_BJXN01000002.1"/>
</dbReference>
<dbReference type="EMBL" id="BJXN01000002">
    <property type="protein sequence ID" value="GEM88933.1"/>
    <property type="molecule type" value="Genomic_DNA"/>
</dbReference>
<evidence type="ECO:0000256" key="4">
    <source>
        <dbReference type="ARBA" id="ARBA00022989"/>
    </source>
</evidence>
<keyword evidence="2" id="KW-1003">Cell membrane</keyword>
<sequence>MRTAGLRRFAARLVRVYGQAHVPFFAASLAYYALFSLLPLLLLIVGVFGLMLESRPDLEQAFMLQIEHLAQNLFPTSASVGETVTQALRKGAASATLTSVLVLGWTASNFFAALSYALSLIFGGRGPGWRGRLLGLVAPLLLGLALLLFSLASLAVTMVLPYLPDGPWRGFVMGSLPWLATLLAFFVIYRFLPYPPPDSLHALGAAFLASSAWTGLSRLLPGLISRTRYESIYGPLAGFLLALFGFYLAMWILLGGAAVLRAFFPDDAETL</sequence>
<reference evidence="7 8" key="1">
    <citation type="submission" date="2019-07" db="EMBL/GenBank/DDBJ databases">
        <title>Whole genome shotgun sequence of Oceanithermus desulfurans NBRC 100063.</title>
        <authorList>
            <person name="Hosoyama A."/>
            <person name="Uohara A."/>
            <person name="Ohji S."/>
            <person name="Ichikawa N."/>
        </authorList>
    </citation>
    <scope>NUCLEOTIDE SEQUENCE [LARGE SCALE GENOMIC DNA]</scope>
    <source>
        <strain evidence="7 8">NBRC 100063</strain>
    </source>
</reference>
<evidence type="ECO:0000313" key="7">
    <source>
        <dbReference type="EMBL" id="GEM88933.1"/>
    </source>
</evidence>
<feature type="transmembrane region" description="Helical" evidence="6">
    <location>
        <begin position="200"/>
        <end position="220"/>
    </location>
</feature>
<feature type="transmembrane region" description="Helical" evidence="6">
    <location>
        <begin position="133"/>
        <end position="156"/>
    </location>
</feature>
<evidence type="ECO:0000256" key="5">
    <source>
        <dbReference type="ARBA" id="ARBA00023136"/>
    </source>
</evidence>
<evidence type="ECO:0000256" key="3">
    <source>
        <dbReference type="ARBA" id="ARBA00022692"/>
    </source>
</evidence>
<proteinExistence type="predicted"/>
<feature type="transmembrane region" description="Helical" evidence="6">
    <location>
        <begin position="21"/>
        <end position="52"/>
    </location>
</feature>
<dbReference type="InterPro" id="IPR017039">
    <property type="entry name" value="Virul_fac_BrkB"/>
</dbReference>
<comment type="caution">
    <text evidence="7">The sequence shown here is derived from an EMBL/GenBank/DDBJ whole genome shotgun (WGS) entry which is preliminary data.</text>
</comment>
<keyword evidence="4 6" id="KW-1133">Transmembrane helix</keyword>
<feature type="transmembrane region" description="Helical" evidence="6">
    <location>
        <begin position="100"/>
        <end position="121"/>
    </location>
</feature>
<dbReference type="PANTHER" id="PTHR30213">
    <property type="entry name" value="INNER MEMBRANE PROTEIN YHJD"/>
    <property type="match status" value="1"/>
</dbReference>
<accession>A0A511RH10</accession>
<evidence type="ECO:0000256" key="2">
    <source>
        <dbReference type="ARBA" id="ARBA00022475"/>
    </source>
</evidence>
<gene>
    <name evidence="7" type="ORF">ODE01S_03670</name>
</gene>
<dbReference type="PANTHER" id="PTHR30213:SF0">
    <property type="entry name" value="UPF0761 MEMBRANE PROTEIN YIHY"/>
    <property type="match status" value="1"/>
</dbReference>
<evidence type="ECO:0000256" key="1">
    <source>
        <dbReference type="ARBA" id="ARBA00004651"/>
    </source>
</evidence>
<feature type="transmembrane region" description="Helical" evidence="6">
    <location>
        <begin position="232"/>
        <end position="254"/>
    </location>
</feature>
<dbReference type="AlphaFoldDB" id="A0A511RH10"/>
<keyword evidence="5 6" id="KW-0472">Membrane</keyword>
<feature type="transmembrane region" description="Helical" evidence="6">
    <location>
        <begin position="168"/>
        <end position="188"/>
    </location>
</feature>
<comment type="subcellular location">
    <subcellularLocation>
        <location evidence="1">Cell membrane</location>
        <topology evidence="1">Multi-pass membrane protein</topology>
    </subcellularLocation>
</comment>
<dbReference type="Proteomes" id="UP000321827">
    <property type="component" value="Unassembled WGS sequence"/>
</dbReference>
<organism evidence="7 8">
    <name type="scientific">Oceanithermus desulfurans NBRC 100063</name>
    <dbReference type="NCBI Taxonomy" id="1227550"/>
    <lineage>
        <taxon>Bacteria</taxon>
        <taxon>Thermotogati</taxon>
        <taxon>Deinococcota</taxon>
        <taxon>Deinococci</taxon>
        <taxon>Thermales</taxon>
        <taxon>Thermaceae</taxon>
        <taxon>Oceanithermus</taxon>
    </lineage>
</organism>
<evidence type="ECO:0000313" key="8">
    <source>
        <dbReference type="Proteomes" id="UP000321827"/>
    </source>
</evidence>
<dbReference type="PIRSF" id="PIRSF035875">
    <property type="entry name" value="RNase_BN"/>
    <property type="match status" value="1"/>
</dbReference>
<name>A0A511RH10_9DEIN</name>
<dbReference type="Pfam" id="PF03631">
    <property type="entry name" value="Virul_fac_BrkB"/>
    <property type="match status" value="1"/>
</dbReference>
<keyword evidence="3 6" id="KW-0812">Transmembrane</keyword>